<feature type="domain" description="RGS" evidence="5">
    <location>
        <begin position="346"/>
        <end position="451"/>
    </location>
</feature>
<evidence type="ECO:0000259" key="4">
    <source>
        <dbReference type="PROSITE" id="PS50081"/>
    </source>
</evidence>
<dbReference type="Gene3D" id="3.30.60.20">
    <property type="match status" value="1"/>
</dbReference>
<dbReference type="SUPFAM" id="SSF57889">
    <property type="entry name" value="Cysteine-rich domain"/>
    <property type="match status" value="1"/>
</dbReference>
<dbReference type="PROSITE" id="PS50081">
    <property type="entry name" value="ZF_DAG_PE_2"/>
    <property type="match status" value="1"/>
</dbReference>
<dbReference type="PANTHER" id="PTHR45872">
    <property type="entry name" value="RHO GUANINE NUCLEOTIDE EXCHANGE FACTOR 2, ISOFORM D"/>
    <property type="match status" value="1"/>
</dbReference>
<dbReference type="CDD" id="cd20832">
    <property type="entry name" value="C1_ARHGEF-like"/>
    <property type="match status" value="1"/>
</dbReference>
<feature type="compositionally biased region" description="Polar residues" evidence="3">
    <location>
        <begin position="291"/>
        <end position="307"/>
    </location>
</feature>
<dbReference type="Pfam" id="PF00130">
    <property type="entry name" value="C1_1"/>
    <property type="match status" value="1"/>
</dbReference>
<dbReference type="InterPro" id="IPR015212">
    <property type="entry name" value="RGS-like_dom"/>
</dbReference>
<dbReference type="EMBL" id="AP028909">
    <property type="protein sequence ID" value="BES88384.1"/>
    <property type="molecule type" value="Genomic_DNA"/>
</dbReference>
<name>A0ABN7AAT1_9HEMI</name>
<dbReference type="PROSITE" id="PS50132">
    <property type="entry name" value="RGS"/>
    <property type="match status" value="1"/>
</dbReference>
<feature type="region of interest" description="Disordered" evidence="3">
    <location>
        <begin position="128"/>
        <end position="214"/>
    </location>
</feature>
<dbReference type="PANTHER" id="PTHR45872:SF2">
    <property type="entry name" value="RHO GUANINE NUCLEOTIDE EXCHANGE FACTOR 2, ISOFORM D"/>
    <property type="match status" value="1"/>
</dbReference>
<dbReference type="Proteomes" id="UP001307889">
    <property type="component" value="Chromosome 1"/>
</dbReference>
<evidence type="ECO:0000259" key="5">
    <source>
        <dbReference type="PROSITE" id="PS50132"/>
    </source>
</evidence>
<dbReference type="InterPro" id="IPR016137">
    <property type="entry name" value="RGS"/>
</dbReference>
<feature type="compositionally biased region" description="Basic and acidic residues" evidence="3">
    <location>
        <begin position="657"/>
        <end position="676"/>
    </location>
</feature>
<dbReference type="InterPro" id="IPR002219">
    <property type="entry name" value="PKC_DAG/PE"/>
</dbReference>
<feature type="compositionally biased region" description="Low complexity" evidence="3">
    <location>
        <begin position="157"/>
        <end position="168"/>
    </location>
</feature>
<evidence type="ECO:0000313" key="6">
    <source>
        <dbReference type="EMBL" id="BES88384.1"/>
    </source>
</evidence>
<dbReference type="Gene3D" id="1.10.167.10">
    <property type="entry name" value="Regulator of G-protein Signalling 4, domain 2"/>
    <property type="match status" value="1"/>
</dbReference>
<gene>
    <name evidence="6" type="ORF">NTJ_01190</name>
</gene>
<protein>
    <submittedName>
        <fullName evidence="6">Regulator of G protein signalling-like domain</fullName>
    </submittedName>
</protein>
<keyword evidence="2" id="KW-0862">Zinc</keyword>
<feature type="region of interest" description="Disordered" evidence="3">
    <location>
        <begin position="239"/>
        <end position="263"/>
    </location>
</feature>
<accession>A0ABN7AAT1</accession>
<sequence>MELLFSSFKPEPLLCDKRAEAQVILTVQQSPLPLRERSGSTVMPSPSLLRQPSCQSRDRITAPQPVDNEKLRQFEYQKAHTLKLMLEKEQRYVESLRSKRAKCNDSGTEARILQDLQGAERRILTLQTQLEQEGMEPPPLPTRSRHSTLSPPPPARPHSSASSPSSPFSTPPPLPPRQYLLLSPGDHLSPSTPPGANQVHTHQRTKSSPDTMSPNAALAEASKRLIASESMSELSIAKRSKGGVAWEVDRPTSPSTPPGTPPPPYNMGFSAIDETVYSHIPEEDSPPRGEVSTSETDHAATSPTKNFNFLAPGSPPIQQQPIISMEDEDMSDQEMSQMEDHGPFKRWNELSKHQAHLAVFLNYVISNSDPSSILFYLVTDLYKEGSAKEMKKWAYEIHSSFLVPGAPLRLNNVDENVAREIDEVLLKESDKEEILRKIFWKARQKAKEELNEQLADFQAKRTAGLGTLFGPKDAELEESIHDKNKEMRIIESVLVPKLEPYLEDIEKGNVDDRRFTAGAALGTVLSKVFGIRGQHFNSLLERCPTYVSKDKSLKAKLIGKTRKVSTRGHHCIAHQYYLVTYCNHCQLIIWGIGPQGYQCSNCGLNIHRHCVNVIEENCPGPMTKKERGNDRISKLMDRIRPENARRKPSSLNLSQVDRSKRVPEEPEPPDHETGAY</sequence>
<feature type="compositionally biased region" description="Polar residues" evidence="3">
    <location>
        <begin position="194"/>
        <end position="214"/>
    </location>
</feature>
<evidence type="ECO:0000256" key="2">
    <source>
        <dbReference type="ARBA" id="ARBA00022833"/>
    </source>
</evidence>
<evidence type="ECO:0000256" key="3">
    <source>
        <dbReference type="SAM" id="MobiDB-lite"/>
    </source>
</evidence>
<dbReference type="Pfam" id="PF09128">
    <property type="entry name" value="RGS-like"/>
    <property type="match status" value="1"/>
</dbReference>
<dbReference type="InterPro" id="IPR046349">
    <property type="entry name" value="C1-like_sf"/>
</dbReference>
<dbReference type="PROSITE" id="PS00479">
    <property type="entry name" value="ZF_DAG_PE_1"/>
    <property type="match status" value="1"/>
</dbReference>
<evidence type="ECO:0000256" key="1">
    <source>
        <dbReference type="ARBA" id="ARBA00022723"/>
    </source>
</evidence>
<feature type="region of interest" description="Disordered" evidence="3">
    <location>
        <begin position="280"/>
        <end position="313"/>
    </location>
</feature>
<dbReference type="SUPFAM" id="SSF48097">
    <property type="entry name" value="Regulator of G-protein signaling, RGS"/>
    <property type="match status" value="1"/>
</dbReference>
<dbReference type="CDD" id="cd08756">
    <property type="entry name" value="RGS_GEF_like"/>
    <property type="match status" value="1"/>
</dbReference>
<evidence type="ECO:0000313" key="7">
    <source>
        <dbReference type="Proteomes" id="UP001307889"/>
    </source>
</evidence>
<keyword evidence="1" id="KW-0479">Metal-binding</keyword>
<dbReference type="SMART" id="SM00109">
    <property type="entry name" value="C1"/>
    <property type="match status" value="1"/>
</dbReference>
<keyword evidence="7" id="KW-1185">Reference proteome</keyword>
<dbReference type="InterPro" id="IPR036305">
    <property type="entry name" value="RGS_sf"/>
</dbReference>
<dbReference type="InterPro" id="IPR044926">
    <property type="entry name" value="RGS_subdomain_2"/>
</dbReference>
<reference evidence="6 7" key="1">
    <citation type="submission" date="2023-09" db="EMBL/GenBank/DDBJ databases">
        <title>Nesidiocoris tenuis whole genome shotgun sequence.</title>
        <authorList>
            <person name="Shibata T."/>
            <person name="Shimoda M."/>
            <person name="Kobayashi T."/>
            <person name="Uehara T."/>
        </authorList>
    </citation>
    <scope>NUCLEOTIDE SEQUENCE [LARGE SCALE GENOMIC DNA]</scope>
    <source>
        <strain evidence="6 7">Japan</strain>
    </source>
</reference>
<feature type="domain" description="Phorbol-ester/DAG-type" evidence="4">
    <location>
        <begin position="568"/>
        <end position="618"/>
    </location>
</feature>
<feature type="compositionally biased region" description="Pro residues" evidence="3">
    <location>
        <begin position="254"/>
        <end position="263"/>
    </location>
</feature>
<feature type="region of interest" description="Disordered" evidence="3">
    <location>
        <begin position="637"/>
        <end position="676"/>
    </location>
</feature>
<organism evidence="6 7">
    <name type="scientific">Nesidiocoris tenuis</name>
    <dbReference type="NCBI Taxonomy" id="355587"/>
    <lineage>
        <taxon>Eukaryota</taxon>
        <taxon>Metazoa</taxon>
        <taxon>Ecdysozoa</taxon>
        <taxon>Arthropoda</taxon>
        <taxon>Hexapoda</taxon>
        <taxon>Insecta</taxon>
        <taxon>Pterygota</taxon>
        <taxon>Neoptera</taxon>
        <taxon>Paraneoptera</taxon>
        <taxon>Hemiptera</taxon>
        <taxon>Heteroptera</taxon>
        <taxon>Panheteroptera</taxon>
        <taxon>Cimicomorpha</taxon>
        <taxon>Miridae</taxon>
        <taxon>Dicyphina</taxon>
        <taxon>Nesidiocoris</taxon>
    </lineage>
</organism>
<proteinExistence type="predicted"/>